<evidence type="ECO:0000313" key="5">
    <source>
        <dbReference type="Proteomes" id="UP000230605"/>
    </source>
</evidence>
<reference evidence="4 6" key="2">
    <citation type="submission" date="2023-09" db="EMBL/GenBank/DDBJ databases">
        <title>Complete-Gapless Cercospora beticola genome.</title>
        <authorList>
            <person name="Wyatt N.A."/>
            <person name="Spanner R.E."/>
            <person name="Bolton M.D."/>
        </authorList>
    </citation>
    <scope>NUCLEOTIDE SEQUENCE [LARGE SCALE GENOMIC DNA]</scope>
    <source>
        <strain evidence="4">Cb09-40</strain>
    </source>
</reference>
<evidence type="ECO:0000313" key="4">
    <source>
        <dbReference type="EMBL" id="WPB02941.1"/>
    </source>
</evidence>
<dbReference type="PANTHER" id="PTHR33365:SF4">
    <property type="entry name" value="CYCLOCHLOROTINE BIOSYNTHESIS PROTEIN O"/>
    <property type="match status" value="1"/>
</dbReference>
<dbReference type="EMBL" id="LKMD01000108">
    <property type="protein sequence ID" value="PIA88479.1"/>
    <property type="molecule type" value="Genomic_DNA"/>
</dbReference>
<evidence type="ECO:0000256" key="2">
    <source>
        <dbReference type="ARBA" id="ARBA00035112"/>
    </source>
</evidence>
<sequence length="168" mass="19537">MRRKTTKLDITSDKTLYRSTDFAPARKALATETVLFTGGAAFDEDGVPYRTFPEGSVQYVGPPTAEIDSAWEYLLSGRYFIITEQEAKEAFGSRYKDYYVEKDFYTGYMVGLDLFHVLHCTNMLRKLLDPEYYFPQGTNREWERYHVGMSCTNRSVFKIRPIAFVRPK</sequence>
<dbReference type="EMBL" id="CP134188">
    <property type="protein sequence ID" value="WPB02941.1"/>
    <property type="molecule type" value="Genomic_DNA"/>
</dbReference>
<dbReference type="Proteomes" id="UP001302367">
    <property type="component" value="Chromosome 5"/>
</dbReference>
<dbReference type="PANTHER" id="PTHR33365">
    <property type="entry name" value="YALI0B05434P"/>
    <property type="match status" value="1"/>
</dbReference>
<reference evidence="3 5" key="1">
    <citation type="submission" date="2015-10" db="EMBL/GenBank/DDBJ databases">
        <title>The cercosporin biosynthetic gene cluster was horizontally transferred to several fungal lineages and shown to be expanded in Cercospora beticola based on microsynteny with recipient genomes.</title>
        <authorList>
            <person name="De Jonge R."/>
            <person name="Ebert M.K."/>
            <person name="Suttle J.C."/>
            <person name="Jurick Ii W.M."/>
            <person name="Secor G.A."/>
            <person name="Thomma B.P."/>
            <person name="Van De Peer Y."/>
            <person name="Bolton M.D."/>
        </authorList>
    </citation>
    <scope>NUCLEOTIDE SEQUENCE [LARGE SCALE GENOMIC DNA]</scope>
    <source>
        <strain evidence="3 5">09-40</strain>
    </source>
</reference>
<evidence type="ECO:0000313" key="3">
    <source>
        <dbReference type="EMBL" id="PIA88479.1"/>
    </source>
</evidence>
<keyword evidence="6" id="KW-1185">Reference proteome</keyword>
<dbReference type="Proteomes" id="UP000230605">
    <property type="component" value="Chromosome 5"/>
</dbReference>
<gene>
    <name evidence="3" type="ORF">CB0940_07019</name>
    <name evidence="4" type="ORF">RHO25_007577</name>
</gene>
<organism evidence="3 5">
    <name type="scientific">Cercospora beticola</name>
    <name type="common">Sugarbeet leaf spot fungus</name>
    <dbReference type="NCBI Taxonomy" id="122368"/>
    <lineage>
        <taxon>Eukaryota</taxon>
        <taxon>Fungi</taxon>
        <taxon>Dikarya</taxon>
        <taxon>Ascomycota</taxon>
        <taxon>Pezizomycotina</taxon>
        <taxon>Dothideomycetes</taxon>
        <taxon>Dothideomycetidae</taxon>
        <taxon>Mycosphaerellales</taxon>
        <taxon>Mycosphaerellaceae</taxon>
        <taxon>Cercospora</taxon>
    </lineage>
</organism>
<protein>
    <submittedName>
        <fullName evidence="3">Uncharacterized protein</fullName>
    </submittedName>
</protein>
<evidence type="ECO:0000256" key="1">
    <source>
        <dbReference type="ARBA" id="ARBA00004685"/>
    </source>
</evidence>
<dbReference type="OrthoDB" id="3687641at2759"/>
<comment type="similarity">
    <text evidence="2">Belongs to the ustYa family.</text>
</comment>
<proteinExistence type="inferred from homology"/>
<dbReference type="InterPro" id="IPR021765">
    <property type="entry name" value="UstYa-like"/>
</dbReference>
<dbReference type="Pfam" id="PF11807">
    <property type="entry name" value="UstYa"/>
    <property type="match status" value="1"/>
</dbReference>
<comment type="pathway">
    <text evidence="1">Mycotoxin biosynthesis.</text>
</comment>
<accession>A0A2G5H7G6</accession>
<evidence type="ECO:0000313" key="6">
    <source>
        <dbReference type="Proteomes" id="UP001302367"/>
    </source>
</evidence>
<dbReference type="AlphaFoldDB" id="A0A2G5H7G6"/>
<dbReference type="GO" id="GO:0043386">
    <property type="term" value="P:mycotoxin biosynthetic process"/>
    <property type="evidence" value="ECO:0007669"/>
    <property type="project" value="InterPro"/>
</dbReference>
<name>A0A2G5H7G6_CERBT</name>